<evidence type="ECO:0000313" key="2">
    <source>
        <dbReference type="EMBL" id="KAL2477181.1"/>
    </source>
</evidence>
<keyword evidence="3" id="KW-1185">Reference proteome</keyword>
<proteinExistence type="predicted"/>
<name>A0ABD1QME3_9LAMI</name>
<reference evidence="3" key="1">
    <citation type="submission" date="2024-07" db="EMBL/GenBank/DDBJ databases">
        <title>Two chromosome-level genome assemblies of Korean endemic species Abeliophyllum distichum and Forsythia ovata (Oleaceae).</title>
        <authorList>
            <person name="Jang H."/>
        </authorList>
    </citation>
    <scope>NUCLEOTIDE SEQUENCE [LARGE SCALE GENOMIC DNA]</scope>
</reference>
<protein>
    <submittedName>
        <fullName evidence="2">Uncharacterized protein</fullName>
    </submittedName>
</protein>
<dbReference type="EMBL" id="JBFOLJ010000014">
    <property type="protein sequence ID" value="KAL2477181.1"/>
    <property type="molecule type" value="Genomic_DNA"/>
</dbReference>
<feature type="compositionally biased region" description="Basic and acidic residues" evidence="1">
    <location>
        <begin position="1"/>
        <end position="13"/>
    </location>
</feature>
<accession>A0ABD1QME3</accession>
<dbReference type="Proteomes" id="UP001604277">
    <property type="component" value="Unassembled WGS sequence"/>
</dbReference>
<feature type="compositionally biased region" description="Polar residues" evidence="1">
    <location>
        <begin position="27"/>
        <end position="42"/>
    </location>
</feature>
<dbReference type="AlphaFoldDB" id="A0ABD1QME3"/>
<sequence length="190" mass="21198">MENVNLKDEHKPSESLTQRQENEFLKSSEQGISSQGFASTSGEEAEGNRSCGKKLVLFTTSKRSTKDVEKARSLGNGSSKRSEREDAADQSNDRTPQNDGKILKKKRIRSEESAEMSVIDAEEYCVSLEAKVKQIRKETRGLGSDLKLLASSCMQISEENKFLLAELKQICEPNVIAMLEARNPDKNPQK</sequence>
<evidence type="ECO:0000256" key="1">
    <source>
        <dbReference type="SAM" id="MobiDB-lite"/>
    </source>
</evidence>
<evidence type="ECO:0000313" key="3">
    <source>
        <dbReference type="Proteomes" id="UP001604277"/>
    </source>
</evidence>
<feature type="region of interest" description="Disordered" evidence="1">
    <location>
        <begin position="1"/>
        <end position="107"/>
    </location>
</feature>
<comment type="caution">
    <text evidence="2">The sequence shown here is derived from an EMBL/GenBank/DDBJ whole genome shotgun (WGS) entry which is preliminary data.</text>
</comment>
<organism evidence="2 3">
    <name type="scientific">Forsythia ovata</name>
    <dbReference type="NCBI Taxonomy" id="205694"/>
    <lineage>
        <taxon>Eukaryota</taxon>
        <taxon>Viridiplantae</taxon>
        <taxon>Streptophyta</taxon>
        <taxon>Embryophyta</taxon>
        <taxon>Tracheophyta</taxon>
        <taxon>Spermatophyta</taxon>
        <taxon>Magnoliopsida</taxon>
        <taxon>eudicotyledons</taxon>
        <taxon>Gunneridae</taxon>
        <taxon>Pentapetalae</taxon>
        <taxon>asterids</taxon>
        <taxon>lamiids</taxon>
        <taxon>Lamiales</taxon>
        <taxon>Oleaceae</taxon>
        <taxon>Forsythieae</taxon>
        <taxon>Forsythia</taxon>
    </lineage>
</organism>
<feature type="compositionally biased region" description="Polar residues" evidence="1">
    <location>
        <begin position="89"/>
        <end position="98"/>
    </location>
</feature>
<gene>
    <name evidence="2" type="ORF">Fot_46195</name>
</gene>